<dbReference type="Gene3D" id="3.80.10.10">
    <property type="entry name" value="Ribonuclease Inhibitor"/>
    <property type="match status" value="2"/>
</dbReference>
<keyword evidence="4" id="KW-0472">Membrane</keyword>
<evidence type="ECO:0000256" key="1">
    <source>
        <dbReference type="ARBA" id="ARBA00022614"/>
    </source>
</evidence>
<dbReference type="SUPFAM" id="SSF52058">
    <property type="entry name" value="L domain-like"/>
    <property type="match status" value="1"/>
</dbReference>
<feature type="chain" id="PRO_5027953329" evidence="5">
    <location>
        <begin position="21"/>
        <end position="407"/>
    </location>
</feature>
<dbReference type="PANTHER" id="PTHR24369:SF213">
    <property type="entry name" value="INSULIN LIKE GROWTH FACTOR BINDING PROTEIN ACID LABILE SUBUNIT"/>
    <property type="match status" value="1"/>
</dbReference>
<dbReference type="SMART" id="SM00369">
    <property type="entry name" value="LRR_TYP"/>
    <property type="match status" value="5"/>
</dbReference>
<dbReference type="RefSeq" id="XP_019643663.1">
    <property type="nucleotide sequence ID" value="XM_019788104.1"/>
</dbReference>
<keyword evidence="4" id="KW-1133">Transmembrane helix</keyword>
<organism evidence="6 7">
    <name type="scientific">Branchiostoma belcheri</name>
    <name type="common">Amphioxus</name>
    <dbReference type="NCBI Taxonomy" id="7741"/>
    <lineage>
        <taxon>Eukaryota</taxon>
        <taxon>Metazoa</taxon>
        <taxon>Chordata</taxon>
        <taxon>Cephalochordata</taxon>
        <taxon>Leptocardii</taxon>
        <taxon>Amphioxiformes</taxon>
        <taxon>Branchiostomatidae</taxon>
        <taxon>Branchiostoma</taxon>
    </lineage>
</organism>
<protein>
    <submittedName>
        <fullName evidence="7">Leucine-rich repeat-containing protein 15-like</fullName>
    </submittedName>
</protein>
<feature type="compositionally biased region" description="Acidic residues" evidence="3">
    <location>
        <begin position="340"/>
        <end position="355"/>
    </location>
</feature>
<evidence type="ECO:0000256" key="5">
    <source>
        <dbReference type="SAM" id="SignalP"/>
    </source>
</evidence>
<dbReference type="AlphaFoldDB" id="A0A6P5A2U0"/>
<keyword evidence="5" id="KW-0732">Signal</keyword>
<name>A0A6P5A2U0_BRABE</name>
<evidence type="ECO:0000256" key="4">
    <source>
        <dbReference type="SAM" id="Phobius"/>
    </source>
</evidence>
<keyword evidence="1" id="KW-0433">Leucine-rich repeat</keyword>
<feature type="region of interest" description="Disordered" evidence="3">
    <location>
        <begin position="239"/>
        <end position="290"/>
    </location>
</feature>
<evidence type="ECO:0000256" key="2">
    <source>
        <dbReference type="ARBA" id="ARBA00022737"/>
    </source>
</evidence>
<sequence length="407" mass="43670">MFRLAAILAVCTSLVGLTAALQACGSSRGPRTPRWTGGDCSCSGGIVNCEDKNLAAVPDNIPAYTTSLSLQHNKIVELEDGKFQHLESLTSLLLSNNQITAIRSRAFAGLKNLDILFLQNNNIRVVEPGSFQGLQELTCLRLQYNKLTTLHGDTFSTLYKLRELLLHHNQLKTLPHDIFDSLGQQPPSTPSIQLHDNPWSCDCSLEPARSSFWSNQIVCQSPPALRNIPLSSLATHQLSCPSTTSKTSTSNTTPASTRPWPMSTSTVNTVSSTTASSPTGGTEEGTGNSPGTVHVPTLISVAIGCGVFALNLCAIVGIVCYVRGKRNGSRENPSSQPEDSGPDAGEDGSEYEDVLVPEGRRGGRVQYAVIATENQGSASSSEWSTHAYETIRSDDLEEDSSGYLAMR</sequence>
<dbReference type="InterPro" id="IPR001611">
    <property type="entry name" value="Leu-rich_rpt"/>
</dbReference>
<dbReference type="Proteomes" id="UP000515135">
    <property type="component" value="Unplaced"/>
</dbReference>
<dbReference type="PROSITE" id="PS51450">
    <property type="entry name" value="LRR"/>
    <property type="match status" value="2"/>
</dbReference>
<proteinExistence type="predicted"/>
<dbReference type="KEGG" id="bbel:109484742"/>
<evidence type="ECO:0000256" key="3">
    <source>
        <dbReference type="SAM" id="MobiDB-lite"/>
    </source>
</evidence>
<keyword evidence="4" id="KW-0812">Transmembrane</keyword>
<dbReference type="OrthoDB" id="676979at2759"/>
<dbReference type="GeneID" id="109484742"/>
<feature type="region of interest" description="Disordered" evidence="3">
    <location>
        <begin position="326"/>
        <end position="360"/>
    </location>
</feature>
<dbReference type="Pfam" id="PF00560">
    <property type="entry name" value="LRR_1"/>
    <property type="match status" value="1"/>
</dbReference>
<feature type="signal peptide" evidence="5">
    <location>
        <begin position="1"/>
        <end position="20"/>
    </location>
</feature>
<keyword evidence="2" id="KW-0677">Repeat</keyword>
<accession>A0A6P5A2U0</accession>
<dbReference type="Pfam" id="PF13855">
    <property type="entry name" value="LRR_8"/>
    <property type="match status" value="1"/>
</dbReference>
<dbReference type="InterPro" id="IPR003591">
    <property type="entry name" value="Leu-rich_rpt_typical-subtyp"/>
</dbReference>
<dbReference type="InterPro" id="IPR050541">
    <property type="entry name" value="LRR_TM_domain-containing"/>
</dbReference>
<dbReference type="PROSITE" id="PS51257">
    <property type="entry name" value="PROKAR_LIPOPROTEIN"/>
    <property type="match status" value="1"/>
</dbReference>
<dbReference type="InterPro" id="IPR032675">
    <property type="entry name" value="LRR_dom_sf"/>
</dbReference>
<reference evidence="7" key="1">
    <citation type="submission" date="2025-08" db="UniProtKB">
        <authorList>
            <consortium name="RefSeq"/>
        </authorList>
    </citation>
    <scope>IDENTIFICATION</scope>
    <source>
        <tissue evidence="7">Gonad</tissue>
    </source>
</reference>
<dbReference type="PANTHER" id="PTHR24369">
    <property type="entry name" value="ANTIGEN BSP, PUTATIVE-RELATED"/>
    <property type="match status" value="1"/>
</dbReference>
<evidence type="ECO:0000313" key="6">
    <source>
        <dbReference type="Proteomes" id="UP000515135"/>
    </source>
</evidence>
<evidence type="ECO:0000313" key="7">
    <source>
        <dbReference type="RefSeq" id="XP_019643663.1"/>
    </source>
</evidence>
<gene>
    <name evidence="7" type="primary">LOC109484742</name>
</gene>
<feature type="transmembrane region" description="Helical" evidence="4">
    <location>
        <begin position="298"/>
        <end position="322"/>
    </location>
</feature>
<dbReference type="GO" id="GO:0005886">
    <property type="term" value="C:plasma membrane"/>
    <property type="evidence" value="ECO:0007669"/>
    <property type="project" value="TreeGrafter"/>
</dbReference>
<keyword evidence="6" id="KW-1185">Reference proteome</keyword>